<accession>A0A3E2NU20</accession>
<protein>
    <submittedName>
        <fullName evidence="1">FHA domain-containing protein</fullName>
    </submittedName>
</protein>
<dbReference type="InterPro" id="IPR008984">
    <property type="entry name" value="SMAD_FHA_dom_sf"/>
</dbReference>
<proteinExistence type="predicted"/>
<dbReference type="EMBL" id="QWDE01000001">
    <property type="protein sequence ID" value="RFZ84515.1"/>
    <property type="molecule type" value="Genomic_DNA"/>
</dbReference>
<dbReference type="Gene3D" id="2.60.200.20">
    <property type="match status" value="1"/>
</dbReference>
<name>A0A3E2NU20_9SPHI</name>
<gene>
    <name evidence="1" type="ORF">DYU05_02540</name>
</gene>
<dbReference type="RefSeq" id="WP_117381404.1">
    <property type="nucleotide sequence ID" value="NZ_QWDE01000001.1"/>
</dbReference>
<dbReference type="SUPFAM" id="SSF49879">
    <property type="entry name" value="SMAD/FHA domain"/>
    <property type="match status" value="1"/>
</dbReference>
<comment type="caution">
    <text evidence="1">The sequence shown here is derived from an EMBL/GenBank/DDBJ whole genome shotgun (WGS) entry which is preliminary data.</text>
</comment>
<evidence type="ECO:0000313" key="1">
    <source>
        <dbReference type="EMBL" id="RFZ84515.1"/>
    </source>
</evidence>
<reference evidence="1 2" key="1">
    <citation type="submission" date="2018-08" db="EMBL/GenBank/DDBJ databases">
        <title>Mucilaginibacter terrae sp. nov., isolated from manganese diggings.</title>
        <authorList>
            <person name="Huang Y."/>
            <person name="Zhou Z."/>
        </authorList>
    </citation>
    <scope>NUCLEOTIDE SEQUENCE [LARGE SCALE GENOMIC DNA]</scope>
    <source>
        <strain evidence="1 2">ZH6</strain>
    </source>
</reference>
<dbReference type="Proteomes" id="UP000260823">
    <property type="component" value="Unassembled WGS sequence"/>
</dbReference>
<organism evidence="1 2">
    <name type="scientific">Mucilaginibacter terrenus</name>
    <dbReference type="NCBI Taxonomy" id="2482727"/>
    <lineage>
        <taxon>Bacteria</taxon>
        <taxon>Pseudomonadati</taxon>
        <taxon>Bacteroidota</taxon>
        <taxon>Sphingobacteriia</taxon>
        <taxon>Sphingobacteriales</taxon>
        <taxon>Sphingobacteriaceae</taxon>
        <taxon>Mucilaginibacter</taxon>
    </lineage>
</organism>
<sequence>MIFNLFGGSEKDRPEDVKGVRHTLLQFIKQELQKAEGGEGSNIKGLSLYINCSEADRHMYEAAVYAETPDLFRDEIQKIADDYDLGLPERWSLDIFFDDDKPEEAVQALNVDAAFFIKTGKHFIQQKATGYIRVLNGETEQAEYEIQSGGDKVNIGRDKRAQADDGFFRTNQIAFPSDSGNAANKYISRQHAHIEWSVDTQRFMLFADDGGIPPRNKIKIRADKSDNVIKLHSTTIGHPLAEGDQVILGESAVLEFSYQPMSK</sequence>
<keyword evidence="2" id="KW-1185">Reference proteome</keyword>
<dbReference type="OrthoDB" id="944636at2"/>
<dbReference type="AlphaFoldDB" id="A0A3E2NU20"/>
<evidence type="ECO:0000313" key="2">
    <source>
        <dbReference type="Proteomes" id="UP000260823"/>
    </source>
</evidence>